<dbReference type="Proteomes" id="UP000234474">
    <property type="component" value="Unassembled WGS sequence"/>
</dbReference>
<evidence type="ECO:0000313" key="5">
    <source>
        <dbReference type="EMBL" id="PKX98227.1"/>
    </source>
</evidence>
<dbReference type="InterPro" id="IPR012334">
    <property type="entry name" value="Pectin_lyas_fold"/>
</dbReference>
<comment type="subcellular location">
    <subcellularLocation>
        <location evidence="1">Secreted</location>
    </subcellularLocation>
</comment>
<dbReference type="InterPro" id="IPR011050">
    <property type="entry name" value="Pectin_lyase_fold/virulence"/>
</dbReference>
<keyword evidence="2" id="KW-0964">Secreted</keyword>
<organism evidence="5 6">
    <name type="scientific">Aspergillus novofumigatus (strain IBT 16806)</name>
    <dbReference type="NCBI Taxonomy" id="1392255"/>
    <lineage>
        <taxon>Eukaryota</taxon>
        <taxon>Fungi</taxon>
        <taxon>Dikarya</taxon>
        <taxon>Ascomycota</taxon>
        <taxon>Pezizomycotina</taxon>
        <taxon>Eurotiomycetes</taxon>
        <taxon>Eurotiomycetidae</taxon>
        <taxon>Eurotiales</taxon>
        <taxon>Aspergillaceae</taxon>
        <taxon>Aspergillus</taxon>
        <taxon>Aspergillus subgen. Fumigati</taxon>
    </lineage>
</organism>
<gene>
    <name evidence="5" type="ORF">P174DRAFT_436617</name>
</gene>
<dbReference type="AlphaFoldDB" id="A0A2I1CKR9"/>
<dbReference type="EMBL" id="MSZS01000001">
    <property type="protein sequence ID" value="PKX98227.1"/>
    <property type="molecule type" value="Genomic_DNA"/>
</dbReference>
<keyword evidence="3" id="KW-0732">Signal</keyword>
<dbReference type="OrthoDB" id="1046782at2759"/>
<reference evidence="6" key="1">
    <citation type="journal article" date="2018" name="Proc. Natl. Acad. Sci. U.S.A.">
        <title>Linking secondary metabolites to gene clusters through genome sequencing of six diverse Aspergillus species.</title>
        <authorList>
            <person name="Kaerboelling I."/>
            <person name="Vesth T.C."/>
            <person name="Frisvad J.C."/>
            <person name="Nybo J.L."/>
            <person name="Theobald S."/>
            <person name="Kuo A."/>
            <person name="Bowyer P."/>
            <person name="Matsuda Y."/>
            <person name="Mondo S."/>
            <person name="Lyhne E.K."/>
            <person name="Kogle M.E."/>
            <person name="Clum A."/>
            <person name="Lipzen A."/>
            <person name="Salamov A."/>
            <person name="Ngan C.Y."/>
            <person name="Daum C."/>
            <person name="Chiniquy J."/>
            <person name="Barry K."/>
            <person name="LaButti K."/>
            <person name="Haridas S."/>
            <person name="Simmons B.A."/>
            <person name="Magnuson J.K."/>
            <person name="Mortensen U.H."/>
            <person name="Larsen T.O."/>
            <person name="Grigoriev I.V."/>
            <person name="Baker S.E."/>
            <person name="Andersen M.R."/>
        </authorList>
    </citation>
    <scope>NUCLEOTIDE SEQUENCE [LARGE SCALE GENOMIC DNA]</scope>
    <source>
        <strain evidence="6">IBT 16806</strain>
    </source>
</reference>
<dbReference type="SUPFAM" id="SSF51126">
    <property type="entry name" value="Pectin lyase-like"/>
    <property type="match status" value="1"/>
</dbReference>
<dbReference type="Gene3D" id="2.160.20.10">
    <property type="entry name" value="Single-stranded right-handed beta-helix, Pectin lyase-like"/>
    <property type="match status" value="1"/>
</dbReference>
<proteinExistence type="predicted"/>
<accession>A0A2I1CKR9</accession>
<dbReference type="VEuPathDB" id="FungiDB:P174DRAFT_436617"/>
<dbReference type="STRING" id="1392255.A0A2I1CKR9"/>
<evidence type="ECO:0000256" key="3">
    <source>
        <dbReference type="ARBA" id="ARBA00022729"/>
    </source>
</evidence>
<keyword evidence="6" id="KW-1185">Reference proteome</keyword>
<dbReference type="Pfam" id="PF12708">
    <property type="entry name" value="Pect-lyase_RHGA_epim"/>
    <property type="match status" value="1"/>
</dbReference>
<protein>
    <recommendedName>
        <fullName evidence="4">Rhamnogalacturonase A/B/Epimerase-like pectate lyase domain-containing protein</fullName>
    </recommendedName>
</protein>
<evidence type="ECO:0000259" key="4">
    <source>
        <dbReference type="Pfam" id="PF12708"/>
    </source>
</evidence>
<dbReference type="InterPro" id="IPR024535">
    <property type="entry name" value="RHGA/B-epi-like_pectate_lyase"/>
</dbReference>
<evidence type="ECO:0000256" key="2">
    <source>
        <dbReference type="ARBA" id="ARBA00022525"/>
    </source>
</evidence>
<feature type="domain" description="Rhamnogalacturonase A/B/Epimerase-like pectate lyase" evidence="4">
    <location>
        <begin position="1"/>
        <end position="54"/>
    </location>
</feature>
<dbReference type="RefSeq" id="XP_024686822.1">
    <property type="nucleotide sequence ID" value="XM_024826087.1"/>
</dbReference>
<evidence type="ECO:0000256" key="1">
    <source>
        <dbReference type="ARBA" id="ARBA00004613"/>
    </source>
</evidence>
<dbReference type="OMA" id="GAQWYQN"/>
<dbReference type="GO" id="GO:0005576">
    <property type="term" value="C:extracellular region"/>
    <property type="evidence" value="ECO:0007669"/>
    <property type="project" value="UniProtKB-SubCell"/>
</dbReference>
<dbReference type="GeneID" id="36533412"/>
<name>A0A2I1CKR9_ASPN1</name>
<sequence>MVYFPPSTYLISSPIIQYYNTQFLGDPTNYPTIPAAASFVGLGVITSDVYVGDQQEW</sequence>
<comment type="caution">
    <text evidence="5">The sequence shown here is derived from an EMBL/GenBank/DDBJ whole genome shotgun (WGS) entry which is preliminary data.</text>
</comment>
<evidence type="ECO:0000313" key="6">
    <source>
        <dbReference type="Proteomes" id="UP000234474"/>
    </source>
</evidence>